<organism evidence="2 3">
    <name type="scientific">Trichonephila clavata</name>
    <name type="common">Joro spider</name>
    <name type="synonym">Nephila clavata</name>
    <dbReference type="NCBI Taxonomy" id="2740835"/>
    <lineage>
        <taxon>Eukaryota</taxon>
        <taxon>Metazoa</taxon>
        <taxon>Ecdysozoa</taxon>
        <taxon>Arthropoda</taxon>
        <taxon>Chelicerata</taxon>
        <taxon>Arachnida</taxon>
        <taxon>Araneae</taxon>
        <taxon>Araneomorphae</taxon>
        <taxon>Entelegynae</taxon>
        <taxon>Araneoidea</taxon>
        <taxon>Nephilidae</taxon>
        <taxon>Trichonephila</taxon>
    </lineage>
</organism>
<protein>
    <submittedName>
        <fullName evidence="2">Uncharacterized protein</fullName>
    </submittedName>
</protein>
<comment type="caution">
    <text evidence="2">The sequence shown here is derived from an EMBL/GenBank/DDBJ whole genome shotgun (WGS) entry which is preliminary data.</text>
</comment>
<proteinExistence type="predicted"/>
<evidence type="ECO:0000313" key="3">
    <source>
        <dbReference type="Proteomes" id="UP000887116"/>
    </source>
</evidence>
<evidence type="ECO:0000256" key="1">
    <source>
        <dbReference type="SAM" id="SignalP"/>
    </source>
</evidence>
<reference evidence="2" key="1">
    <citation type="submission" date="2020-07" db="EMBL/GenBank/DDBJ databases">
        <title>Multicomponent nature underlies the extraordinary mechanical properties of spider dragline silk.</title>
        <authorList>
            <person name="Kono N."/>
            <person name="Nakamura H."/>
            <person name="Mori M."/>
            <person name="Yoshida Y."/>
            <person name="Ohtoshi R."/>
            <person name="Malay A.D."/>
            <person name="Moran D.A.P."/>
            <person name="Tomita M."/>
            <person name="Numata K."/>
            <person name="Arakawa K."/>
        </authorList>
    </citation>
    <scope>NUCLEOTIDE SEQUENCE</scope>
</reference>
<dbReference type="AlphaFoldDB" id="A0A8X6HNH0"/>
<gene>
    <name evidence="2" type="primary">NCL1_48578</name>
    <name evidence="2" type="ORF">TNCT_66871</name>
</gene>
<dbReference type="OrthoDB" id="6452498at2759"/>
<feature type="signal peptide" evidence="1">
    <location>
        <begin position="1"/>
        <end position="20"/>
    </location>
</feature>
<name>A0A8X6HNH0_TRICU</name>
<dbReference type="Proteomes" id="UP000887116">
    <property type="component" value="Unassembled WGS sequence"/>
</dbReference>
<accession>A0A8X6HNH0</accession>
<feature type="chain" id="PRO_5036448061" evidence="1">
    <location>
        <begin position="21"/>
        <end position="349"/>
    </location>
</feature>
<keyword evidence="3" id="KW-1185">Reference proteome</keyword>
<evidence type="ECO:0000313" key="2">
    <source>
        <dbReference type="EMBL" id="GFQ77987.1"/>
    </source>
</evidence>
<sequence length="349" mass="42026">MLVNFVPSLLHLATVKVATAIYMSREIQEFEKKPHIRSFVDTHGKEWEPFVLEKVAQCAMPIELHEKVVVLMKPLSFELNMWLADHIQIVENHRYDIYIVWNSFGMIDRSKAAERLIRSDCLPIDHRIHMACQYRMRNELQELFERAPWYDEESKVRLNLSTMFAYSQRIFPNVANSLRLFPFEGSELRTIGNIPMIHHLLKKLPPPHILDVLKELLQRKEFLSDDDRICLFNQDVTILEQLFRRIPFCILMFLLQWPLQTQFLEVVHRLWSHLTKEEFFKLLLSIHSKIEKGWRDFDYINLIKTFWSRSPHHFQDYVQKKNISEQEEFSMHEFDIINNFWKNISLEEK</sequence>
<dbReference type="EMBL" id="BMAO01021869">
    <property type="protein sequence ID" value="GFQ77987.1"/>
    <property type="molecule type" value="Genomic_DNA"/>
</dbReference>
<keyword evidence="1" id="KW-0732">Signal</keyword>